<dbReference type="RefSeq" id="XP_041156914.1">
    <property type="nucleotide sequence ID" value="XM_041300491.1"/>
</dbReference>
<keyword evidence="2" id="KW-1185">Reference proteome</keyword>
<proteinExistence type="predicted"/>
<dbReference type="GeneID" id="64594255"/>
<dbReference type="EMBL" id="JABBWE010000055">
    <property type="protein sequence ID" value="KAG1789895.1"/>
    <property type="molecule type" value="Genomic_DNA"/>
</dbReference>
<gene>
    <name evidence="1" type="ORF">HD556DRAFT_1311078</name>
</gene>
<name>A0A9P7AJY3_9AGAM</name>
<sequence length="171" mass="18828">MSLISTAQGSGSAVFEELKLDEGLGAVLRSSGLAVHEVHAEDSMLGSMMEADELEETFSGGGVTLQGCTTRYDVTRQQLLDTIQICYTCRQSEARETESEGFVGLPRINVGNVKNVGDSEWWDTNYEYLMTSSYLEVESVSDVKTDNCAPSGDRYDRTGHREDKCAGKYRV</sequence>
<reference evidence="1" key="1">
    <citation type="journal article" date="2020" name="New Phytol.">
        <title>Comparative genomics reveals dynamic genome evolution in host specialist ectomycorrhizal fungi.</title>
        <authorList>
            <person name="Lofgren L.A."/>
            <person name="Nguyen N.H."/>
            <person name="Vilgalys R."/>
            <person name="Ruytinx J."/>
            <person name="Liao H.L."/>
            <person name="Branco S."/>
            <person name="Kuo A."/>
            <person name="LaButti K."/>
            <person name="Lipzen A."/>
            <person name="Andreopoulos W."/>
            <person name="Pangilinan J."/>
            <person name="Riley R."/>
            <person name="Hundley H."/>
            <person name="Na H."/>
            <person name="Barry K."/>
            <person name="Grigoriev I.V."/>
            <person name="Stajich J.E."/>
            <person name="Kennedy P.G."/>
        </authorList>
    </citation>
    <scope>NUCLEOTIDE SEQUENCE</scope>
    <source>
        <strain evidence="1">S12</strain>
    </source>
</reference>
<dbReference type="AlphaFoldDB" id="A0A9P7AJY3"/>
<dbReference type="Proteomes" id="UP000719766">
    <property type="component" value="Unassembled WGS sequence"/>
</dbReference>
<comment type="caution">
    <text evidence="1">The sequence shown here is derived from an EMBL/GenBank/DDBJ whole genome shotgun (WGS) entry which is preliminary data.</text>
</comment>
<protein>
    <submittedName>
        <fullName evidence="1">Uncharacterized protein</fullName>
    </submittedName>
</protein>
<evidence type="ECO:0000313" key="2">
    <source>
        <dbReference type="Proteomes" id="UP000719766"/>
    </source>
</evidence>
<organism evidence="1 2">
    <name type="scientific">Suillus plorans</name>
    <dbReference type="NCBI Taxonomy" id="116603"/>
    <lineage>
        <taxon>Eukaryota</taxon>
        <taxon>Fungi</taxon>
        <taxon>Dikarya</taxon>
        <taxon>Basidiomycota</taxon>
        <taxon>Agaricomycotina</taxon>
        <taxon>Agaricomycetes</taxon>
        <taxon>Agaricomycetidae</taxon>
        <taxon>Boletales</taxon>
        <taxon>Suillineae</taxon>
        <taxon>Suillaceae</taxon>
        <taxon>Suillus</taxon>
    </lineage>
</organism>
<accession>A0A9P7AJY3</accession>
<evidence type="ECO:0000313" key="1">
    <source>
        <dbReference type="EMBL" id="KAG1789895.1"/>
    </source>
</evidence>